<dbReference type="Proteomes" id="UP000244896">
    <property type="component" value="Chromosome"/>
</dbReference>
<accession>A0A2U8DZP2</accession>
<evidence type="ECO:0000256" key="1">
    <source>
        <dbReference type="SAM" id="Phobius"/>
    </source>
</evidence>
<reference evidence="2 3" key="1">
    <citation type="journal article" date="2018" name="Syst. Appl. Microbiol.">
        <title>Ereboglobus luteus gen. nov. sp. nov. from cockroach guts, and new insights into the oxygen relationship of the genera Opitutus and Didymococcus (Verrucomicrobia: Opitutaceae).</title>
        <authorList>
            <person name="Tegtmeier D."/>
            <person name="Belitz A."/>
            <person name="Radek R."/>
            <person name="Heimerl T."/>
            <person name="Brune A."/>
        </authorList>
    </citation>
    <scope>NUCLEOTIDE SEQUENCE [LARGE SCALE GENOMIC DNA]</scope>
    <source>
        <strain evidence="2 3">Ho45</strain>
    </source>
</reference>
<keyword evidence="1" id="KW-1133">Transmembrane helix</keyword>
<evidence type="ECO:0000313" key="3">
    <source>
        <dbReference type="Proteomes" id="UP000244896"/>
    </source>
</evidence>
<sequence length="132" mass="14669">MNNASIPALIFPAISLLCLAYTNRFLALTTLARGILKEHSVAPQPHWEVQLINIRHRLHLIKRMQMLGLAALLLAALSMGLMYFSVPWYSGEITLALALVCFVSSLATCVHEITLSIDAIEVEFKRAKVPEI</sequence>
<evidence type="ECO:0000313" key="2">
    <source>
        <dbReference type="EMBL" id="AWI07924.1"/>
    </source>
</evidence>
<dbReference type="KEGG" id="elut:CKA38_00420"/>
<name>A0A2U8DZP2_9BACT</name>
<dbReference type="OrthoDB" id="9813525at2"/>
<protein>
    <recommendedName>
        <fullName evidence="4">II family cellulose-binding protein</fullName>
    </recommendedName>
</protein>
<gene>
    <name evidence="2" type="ORF">CKA38_00420</name>
</gene>
<feature type="transmembrane region" description="Helical" evidence="1">
    <location>
        <begin position="6"/>
        <end position="27"/>
    </location>
</feature>
<feature type="transmembrane region" description="Helical" evidence="1">
    <location>
        <begin position="66"/>
        <end position="89"/>
    </location>
</feature>
<dbReference type="EMBL" id="CP023004">
    <property type="protein sequence ID" value="AWI07924.1"/>
    <property type="molecule type" value="Genomic_DNA"/>
</dbReference>
<organism evidence="2 3">
    <name type="scientific">Ereboglobus luteus</name>
    <dbReference type="NCBI Taxonomy" id="1796921"/>
    <lineage>
        <taxon>Bacteria</taxon>
        <taxon>Pseudomonadati</taxon>
        <taxon>Verrucomicrobiota</taxon>
        <taxon>Opitutia</taxon>
        <taxon>Opitutales</taxon>
        <taxon>Opitutaceae</taxon>
        <taxon>Ereboglobus</taxon>
    </lineage>
</organism>
<feature type="transmembrane region" description="Helical" evidence="1">
    <location>
        <begin position="95"/>
        <end position="117"/>
    </location>
</feature>
<evidence type="ECO:0008006" key="4">
    <source>
        <dbReference type="Google" id="ProtNLM"/>
    </source>
</evidence>
<keyword evidence="3" id="KW-1185">Reference proteome</keyword>
<dbReference type="AlphaFoldDB" id="A0A2U8DZP2"/>
<dbReference type="RefSeq" id="WP_108823732.1">
    <property type="nucleotide sequence ID" value="NZ_CP023004.1"/>
</dbReference>
<keyword evidence="1" id="KW-0472">Membrane</keyword>
<keyword evidence="1" id="KW-0812">Transmembrane</keyword>
<proteinExistence type="predicted"/>
<dbReference type="InterPro" id="IPR021279">
    <property type="entry name" value="DUF2721"/>
</dbReference>
<dbReference type="Pfam" id="PF11026">
    <property type="entry name" value="DUF2721"/>
    <property type="match status" value="1"/>
</dbReference>